<sequence length="107" mass="12263">MHTFISYTLIHNASYTSRTQCTFQPEVDCSNPQPVRWYTMNTFRLSVSLKAYSSCLNGLQLRIEKVLLVCITMTSLCMCIFCLFNQKYIVCSDPGLCYSNLISRSCC</sequence>
<reference evidence="1" key="2">
    <citation type="journal article" date="2006" name="PLoS Pathog.">
        <title>New perspectives on host-parasite interplay by comparative transcriptomic and proteomic analyses of Schistosoma japonicum.</title>
        <authorList>
            <person name="Liu F."/>
            <person name="Lu J."/>
            <person name="Hu W."/>
            <person name="Wang S.Y."/>
            <person name="Cui S.J."/>
            <person name="Chi M."/>
            <person name="Yan Q."/>
            <person name="Wang X.R."/>
            <person name="Song H.D."/>
            <person name="Xu X.N."/>
            <person name="Wang J.J."/>
            <person name="Zhang X.L."/>
            <person name="Zhang X."/>
            <person name="Wang Z.Q."/>
            <person name="Xue C.L."/>
            <person name="Brindley P.J."/>
            <person name="McManus D.P."/>
            <person name="Yang P.Y."/>
            <person name="Feng Z."/>
            <person name="Chen Z."/>
            <person name="Han Z.G."/>
        </authorList>
    </citation>
    <scope>NUCLEOTIDE SEQUENCE</scope>
</reference>
<accession>Q5DGE9</accession>
<protein>
    <submittedName>
        <fullName evidence="1">SJCHGC09558 protein</fullName>
    </submittedName>
</protein>
<name>Q5DGE9_SCHJA</name>
<proteinExistence type="evidence at transcript level"/>
<evidence type="ECO:0000313" key="1">
    <source>
        <dbReference type="EMBL" id="AAW25107.1"/>
    </source>
</evidence>
<dbReference type="AlphaFoldDB" id="Q5DGE9"/>
<organism evidence="1">
    <name type="scientific">Schistosoma japonicum</name>
    <name type="common">Blood fluke</name>
    <dbReference type="NCBI Taxonomy" id="6182"/>
    <lineage>
        <taxon>Eukaryota</taxon>
        <taxon>Metazoa</taxon>
        <taxon>Spiralia</taxon>
        <taxon>Lophotrochozoa</taxon>
        <taxon>Platyhelminthes</taxon>
        <taxon>Trematoda</taxon>
        <taxon>Digenea</taxon>
        <taxon>Strigeidida</taxon>
        <taxon>Schistosomatoidea</taxon>
        <taxon>Schistosomatidae</taxon>
        <taxon>Schistosoma</taxon>
    </lineage>
</organism>
<dbReference type="EMBL" id="AY813375">
    <property type="protein sequence ID" value="AAW25107.1"/>
    <property type="molecule type" value="mRNA"/>
</dbReference>
<reference evidence="1" key="1">
    <citation type="submission" date="2004-11" db="EMBL/GenBank/DDBJ databases">
        <title>The full-length cDNA sequences of Schistosoma japonicum genes.</title>
        <authorList>
            <person name="Han Z."/>
        </authorList>
    </citation>
    <scope>NUCLEOTIDE SEQUENCE</scope>
</reference>